<proteinExistence type="predicted"/>
<gene>
    <name evidence="1" type="ORF">ARMOST_19011</name>
</gene>
<reference evidence="2" key="1">
    <citation type="journal article" date="2017" name="Nat. Ecol. Evol.">
        <title>Genome expansion and lineage-specific genetic innovations in the forest pathogenic fungi Armillaria.</title>
        <authorList>
            <person name="Sipos G."/>
            <person name="Prasanna A.N."/>
            <person name="Walter M.C."/>
            <person name="O'Connor E."/>
            <person name="Balint B."/>
            <person name="Krizsan K."/>
            <person name="Kiss B."/>
            <person name="Hess J."/>
            <person name="Varga T."/>
            <person name="Slot J."/>
            <person name="Riley R."/>
            <person name="Boka B."/>
            <person name="Rigling D."/>
            <person name="Barry K."/>
            <person name="Lee J."/>
            <person name="Mihaltcheva S."/>
            <person name="LaButti K."/>
            <person name="Lipzen A."/>
            <person name="Waldron R."/>
            <person name="Moloney N.M."/>
            <person name="Sperisen C."/>
            <person name="Kredics L."/>
            <person name="Vagvoelgyi C."/>
            <person name="Patrignani A."/>
            <person name="Fitzpatrick D."/>
            <person name="Nagy I."/>
            <person name="Doyle S."/>
            <person name="Anderson J.B."/>
            <person name="Grigoriev I.V."/>
            <person name="Gueldener U."/>
            <person name="Muensterkoetter M."/>
            <person name="Nagy L.G."/>
        </authorList>
    </citation>
    <scope>NUCLEOTIDE SEQUENCE [LARGE SCALE GENOMIC DNA]</scope>
    <source>
        <strain evidence="2">C18/9</strain>
    </source>
</reference>
<evidence type="ECO:0000313" key="2">
    <source>
        <dbReference type="Proteomes" id="UP000219338"/>
    </source>
</evidence>
<name>A0A284S3C4_ARMOS</name>
<sequence>MVGIIEGGFRVSYNDIIAGCASFPCRLPYDSSRKDSRTKFHALCRFHRERKDGLQPPIDALNMVLWLSNSPRYCLQPLRYLVSHLIPIEPSHNIIFACLWTTVGCQNNKAIDECGLRGPLVQALNTCGMSIRSTFCDFKDVRNVL</sequence>
<dbReference type="AlphaFoldDB" id="A0A284S3C4"/>
<protein>
    <submittedName>
        <fullName evidence="1">Uncharacterized protein</fullName>
    </submittedName>
</protein>
<evidence type="ECO:0000313" key="1">
    <source>
        <dbReference type="EMBL" id="SJL15511.1"/>
    </source>
</evidence>
<organism evidence="1 2">
    <name type="scientific">Armillaria ostoyae</name>
    <name type="common">Armillaria root rot fungus</name>
    <dbReference type="NCBI Taxonomy" id="47428"/>
    <lineage>
        <taxon>Eukaryota</taxon>
        <taxon>Fungi</taxon>
        <taxon>Dikarya</taxon>
        <taxon>Basidiomycota</taxon>
        <taxon>Agaricomycotina</taxon>
        <taxon>Agaricomycetes</taxon>
        <taxon>Agaricomycetidae</taxon>
        <taxon>Agaricales</taxon>
        <taxon>Marasmiineae</taxon>
        <taxon>Physalacriaceae</taxon>
        <taxon>Armillaria</taxon>
    </lineage>
</organism>
<dbReference type="Proteomes" id="UP000219338">
    <property type="component" value="Unassembled WGS sequence"/>
</dbReference>
<dbReference type="EMBL" id="FUEG01000029">
    <property type="protein sequence ID" value="SJL15511.1"/>
    <property type="molecule type" value="Genomic_DNA"/>
</dbReference>
<accession>A0A284S3C4</accession>
<keyword evidence="2" id="KW-1185">Reference proteome</keyword>